<feature type="region of interest" description="Disordered" evidence="8">
    <location>
        <begin position="486"/>
        <end position="548"/>
    </location>
</feature>
<reference evidence="11" key="3">
    <citation type="submission" date="2023-05" db="EMBL/GenBank/DDBJ databases">
        <authorList>
            <person name="Smith C.H."/>
        </authorList>
    </citation>
    <scope>NUCLEOTIDE SEQUENCE</scope>
    <source>
        <strain evidence="11">CHS0354</strain>
        <tissue evidence="11">Mantle</tissue>
    </source>
</reference>
<feature type="compositionally biased region" description="Basic and acidic residues" evidence="8">
    <location>
        <begin position="508"/>
        <end position="520"/>
    </location>
</feature>
<dbReference type="Gene3D" id="2.60.40.150">
    <property type="entry name" value="C2 domain"/>
    <property type="match status" value="1"/>
</dbReference>
<dbReference type="SMART" id="SM00022">
    <property type="entry name" value="PLAc"/>
    <property type="match status" value="1"/>
</dbReference>
<feature type="compositionally biased region" description="Polar residues" evidence="8">
    <location>
        <begin position="921"/>
        <end position="941"/>
    </location>
</feature>
<comment type="domain">
    <text evidence="7">The N-terminal C2 domain associates with lipid membranes upon calcium binding.</text>
</comment>
<reference evidence="11" key="2">
    <citation type="journal article" date="2021" name="Genome Biol. Evol.">
        <title>Developing a high-quality reference genome for a parasitic bivalve with doubly uniparental inheritance (Bivalvia: Unionida).</title>
        <authorList>
            <person name="Smith C.H."/>
        </authorList>
    </citation>
    <scope>NUCLEOTIDE SEQUENCE</scope>
    <source>
        <strain evidence="11">CHS0354</strain>
        <tissue evidence="11">Mantle</tissue>
    </source>
</reference>
<gene>
    <name evidence="11" type="ORF">CHS0354_014971</name>
</gene>
<dbReference type="Pfam" id="PF00168">
    <property type="entry name" value="C2"/>
    <property type="match status" value="1"/>
</dbReference>
<dbReference type="InterPro" id="IPR002642">
    <property type="entry name" value="LysoPLipase_cat_dom"/>
</dbReference>
<dbReference type="Proteomes" id="UP001195483">
    <property type="component" value="Unassembled WGS sequence"/>
</dbReference>
<keyword evidence="3 7" id="KW-0963">Cytoplasm</keyword>
<evidence type="ECO:0000256" key="6">
    <source>
        <dbReference type="PROSITE-ProRule" id="PRU00555"/>
    </source>
</evidence>
<keyword evidence="12" id="KW-1185">Reference proteome</keyword>
<evidence type="ECO:0000256" key="5">
    <source>
        <dbReference type="ARBA" id="ARBA00023098"/>
    </source>
</evidence>
<feature type="domain" description="PLA2c" evidence="10">
    <location>
        <begin position="200"/>
        <end position="843"/>
    </location>
</feature>
<evidence type="ECO:0000256" key="1">
    <source>
        <dbReference type="ARBA" id="ARBA00004496"/>
    </source>
</evidence>
<dbReference type="GO" id="GO:0047498">
    <property type="term" value="F:calcium-dependent phospholipase A2 activity"/>
    <property type="evidence" value="ECO:0007669"/>
    <property type="project" value="TreeGrafter"/>
</dbReference>
<dbReference type="GO" id="GO:0005829">
    <property type="term" value="C:cytosol"/>
    <property type="evidence" value="ECO:0007669"/>
    <property type="project" value="TreeGrafter"/>
</dbReference>
<dbReference type="InterPro" id="IPR016035">
    <property type="entry name" value="Acyl_Trfase/lysoPLipase"/>
</dbReference>
<dbReference type="PANTHER" id="PTHR10728">
    <property type="entry name" value="CYTOSOLIC PHOSPHOLIPASE A2"/>
    <property type="match status" value="1"/>
</dbReference>
<dbReference type="PROSITE" id="PS51210">
    <property type="entry name" value="PLA2C"/>
    <property type="match status" value="1"/>
</dbReference>
<feature type="domain" description="C2" evidence="9">
    <location>
        <begin position="66"/>
        <end position="186"/>
    </location>
</feature>
<feature type="compositionally biased region" description="Acidic residues" evidence="8">
    <location>
        <begin position="489"/>
        <end position="504"/>
    </location>
</feature>
<keyword evidence="6 7" id="KW-0442">Lipid degradation</keyword>
<comment type="caution">
    <text evidence="11">The sequence shown here is derived from an EMBL/GenBank/DDBJ whole genome shotgun (WGS) entry which is preliminary data.</text>
</comment>
<protein>
    <recommendedName>
        <fullName evidence="2 7">Phospholipase A2</fullName>
        <ecNumber evidence="2 7">3.1.1.4</ecNumber>
    </recommendedName>
</protein>
<feature type="region of interest" description="Disordered" evidence="8">
    <location>
        <begin position="870"/>
        <end position="976"/>
    </location>
</feature>
<evidence type="ECO:0000313" key="12">
    <source>
        <dbReference type="Proteomes" id="UP001195483"/>
    </source>
</evidence>
<dbReference type="PROSITE" id="PS50004">
    <property type="entry name" value="C2"/>
    <property type="match status" value="1"/>
</dbReference>
<feature type="compositionally biased region" description="Basic residues" evidence="8">
    <location>
        <begin position="887"/>
        <end position="900"/>
    </location>
</feature>
<keyword evidence="4 6" id="KW-0378">Hydrolase</keyword>
<keyword evidence="5 6" id="KW-0443">Lipid metabolism</keyword>
<evidence type="ECO:0000256" key="7">
    <source>
        <dbReference type="RuleBase" id="RU362102"/>
    </source>
</evidence>
<evidence type="ECO:0000256" key="3">
    <source>
        <dbReference type="ARBA" id="ARBA00022490"/>
    </source>
</evidence>
<comment type="catalytic activity">
    <reaction evidence="7">
        <text>a 1,2-diacyl-sn-glycero-3-phosphocholine + H2O = a 1-acyl-sn-glycero-3-phosphocholine + a fatty acid + H(+)</text>
        <dbReference type="Rhea" id="RHEA:15801"/>
        <dbReference type="ChEBI" id="CHEBI:15377"/>
        <dbReference type="ChEBI" id="CHEBI:15378"/>
        <dbReference type="ChEBI" id="CHEBI:28868"/>
        <dbReference type="ChEBI" id="CHEBI:57643"/>
        <dbReference type="ChEBI" id="CHEBI:58168"/>
        <dbReference type="EC" id="3.1.1.4"/>
    </reaction>
</comment>
<dbReference type="SUPFAM" id="SSF52151">
    <property type="entry name" value="FabD/lysophospholipase-like"/>
    <property type="match status" value="2"/>
</dbReference>
<evidence type="ECO:0000256" key="4">
    <source>
        <dbReference type="ARBA" id="ARBA00022801"/>
    </source>
</evidence>
<reference evidence="11" key="1">
    <citation type="journal article" date="2021" name="Genome Biol. Evol.">
        <title>A High-Quality Reference Genome for a Parasitic Bivalve with Doubly Uniparental Inheritance (Bivalvia: Unionida).</title>
        <authorList>
            <person name="Smith C.H."/>
        </authorList>
    </citation>
    <scope>NUCLEOTIDE SEQUENCE</scope>
    <source>
        <strain evidence="11">CHS0354</strain>
    </source>
</reference>
<organism evidence="11 12">
    <name type="scientific">Potamilus streckersoni</name>
    <dbReference type="NCBI Taxonomy" id="2493646"/>
    <lineage>
        <taxon>Eukaryota</taxon>
        <taxon>Metazoa</taxon>
        <taxon>Spiralia</taxon>
        <taxon>Lophotrochozoa</taxon>
        <taxon>Mollusca</taxon>
        <taxon>Bivalvia</taxon>
        <taxon>Autobranchia</taxon>
        <taxon>Heteroconchia</taxon>
        <taxon>Palaeoheterodonta</taxon>
        <taxon>Unionida</taxon>
        <taxon>Unionoidea</taxon>
        <taxon>Unionidae</taxon>
        <taxon>Ambleminae</taxon>
        <taxon>Lampsilini</taxon>
        <taxon>Potamilus</taxon>
    </lineage>
</organism>
<dbReference type="Pfam" id="PF01735">
    <property type="entry name" value="PLA2_B"/>
    <property type="match status" value="1"/>
</dbReference>
<comment type="subcellular location">
    <subcellularLocation>
        <location evidence="1">Cytoplasm</location>
    </subcellularLocation>
</comment>
<dbReference type="SUPFAM" id="SSF49562">
    <property type="entry name" value="C2 domain (Calcium/lipid-binding domain, CaLB)"/>
    <property type="match status" value="1"/>
</dbReference>
<dbReference type="GO" id="GO:0005509">
    <property type="term" value="F:calcium ion binding"/>
    <property type="evidence" value="ECO:0007669"/>
    <property type="project" value="TreeGrafter"/>
</dbReference>
<keyword evidence="7" id="KW-0106">Calcium</keyword>
<evidence type="ECO:0000259" key="9">
    <source>
        <dbReference type="PROSITE" id="PS50004"/>
    </source>
</evidence>
<proteinExistence type="predicted"/>
<name>A0AAE0VPB8_9BIVA</name>
<evidence type="ECO:0000256" key="8">
    <source>
        <dbReference type="SAM" id="MobiDB-lite"/>
    </source>
</evidence>
<dbReference type="GO" id="GO:0005544">
    <property type="term" value="F:calcium-dependent phospholipid binding"/>
    <property type="evidence" value="ECO:0007669"/>
    <property type="project" value="TreeGrafter"/>
</dbReference>
<dbReference type="InterPro" id="IPR035892">
    <property type="entry name" value="C2_domain_sf"/>
</dbReference>
<evidence type="ECO:0000256" key="2">
    <source>
        <dbReference type="ARBA" id="ARBA00013278"/>
    </source>
</evidence>
<sequence>MGTMIKFDVDRTVSSVFKSRFTFQPRIPENIERKVPVFHHLSPTSDENEVFSSSTSIKTNQLNKTMTEFDPYQIFEVEHKGCMILTVKVLCGRKITKGWSDYVDTPDPYIALTIRTAPDGRKRTQTIDNEVNPVWNETFTFLLDENVENIMEVKLMEANYGWDETLGLSKIDINTLEKYIWVKKTLVFNNVSEIDLEMKTEYDKDPTLRYSLALCDDEKAFLYRRREKVFEAMRQLLGEKGPECIEEVPTVSVIGSGGGFRAMVGLSGVLKALADSGIMQCTTYLCGLSGSSWHISNLYSHPDWPKMNPGDIQEEVKNNVDSSLLWLLTPQSIYRYMDRIMLKRSRGQPVSFTDFFGHMVGETLLKGRLDAKLTDMREKVADGGIPLPILTCVHVKKDRSARSFQEWVEFSPYEIGMAKYGTFMRSELFGSKFFMGKLCTQYEEPPLHFLQGIWGSAFCILFKRLLEDNRRLDPVEMIRQEMAKQLEENQADESSDSSESDDENSSSAKDRPPKISKRENIFGYNDSQDVRGGAENGNGRSRIRESTRRTKNKGYWHTFLKGLFENKNFELLSTRAGRAGVIHNFMRGLSLQQTYPFSPFTPQHSEDQPDLRISDDFEAVFEMHPTNVKHLYMVDAGLTFNSPYPVALRPQRRVDIILSFDFSARPSDSSPPFKELLLAEKWARIHKVPFPPIDTTVFDREGMKELYIFENPNDPHCPVVLHFPLVNIEFRKYLQPGVLRKTKEEMSFADFDIFDDPATPYSTFNFKYTHLAFDRLSKLTEFNTLWNVEEIRKVFAKCIEKKRQFPPKLPCELKDIPKLKRVSQKNKKRLSKFVSLVRSGKYKNIDSNLVDTISEEKSIDLVDGQCKENEVENKMDTNSGANEKRRQFSRQRVITKKGQKSARDPQETTTGSPELDEYFDATSSPETSVIPTSKSSTSINFRNIPGRRKPKPGDMHDARCNSIDEDDEDIYYSAIQ</sequence>
<dbReference type="InterPro" id="IPR000008">
    <property type="entry name" value="C2_dom"/>
</dbReference>
<dbReference type="EC" id="3.1.1.4" evidence="2 7"/>
<dbReference type="AlphaFoldDB" id="A0AAE0VPB8"/>
<dbReference type="PANTHER" id="PTHR10728:SF40">
    <property type="entry name" value="PATATIN FAMILY PROTEIN"/>
    <property type="match status" value="1"/>
</dbReference>
<dbReference type="GO" id="GO:0046475">
    <property type="term" value="P:glycerophospholipid catabolic process"/>
    <property type="evidence" value="ECO:0007669"/>
    <property type="project" value="TreeGrafter"/>
</dbReference>
<evidence type="ECO:0000259" key="10">
    <source>
        <dbReference type="PROSITE" id="PS51210"/>
    </source>
</evidence>
<accession>A0AAE0VPB8</accession>
<dbReference type="SMART" id="SM00239">
    <property type="entry name" value="C2"/>
    <property type="match status" value="1"/>
</dbReference>
<evidence type="ECO:0000313" key="11">
    <source>
        <dbReference type="EMBL" id="KAK3584070.1"/>
    </source>
</evidence>
<keyword evidence="7" id="KW-0479">Metal-binding</keyword>
<dbReference type="Gene3D" id="3.40.1090.10">
    <property type="entry name" value="Cytosolic phospholipase A2 catalytic domain"/>
    <property type="match status" value="1"/>
</dbReference>
<dbReference type="EMBL" id="JAEAOA010000925">
    <property type="protein sequence ID" value="KAK3584070.1"/>
    <property type="molecule type" value="Genomic_DNA"/>
</dbReference>